<comment type="caution">
    <text evidence="1">The sequence shown here is derived from an EMBL/GenBank/DDBJ whole genome shotgun (WGS) entry which is preliminary data.</text>
</comment>
<dbReference type="Proteomes" id="UP000183815">
    <property type="component" value="Unassembled WGS sequence"/>
</dbReference>
<sequence length="71" mass="7879">MSPNKENNTASCDVVGCSLDVKRSISSSKIKNTLSSVTLSSSSRKAKLCKIHYKEFKKASKKDRKLEMLGR</sequence>
<proteinExistence type="predicted"/>
<organism evidence="1 2">
    <name type="scientific">Marine Group III euryarchaeote CG-Bathy1</name>
    <dbReference type="NCBI Taxonomy" id="1889001"/>
    <lineage>
        <taxon>Archaea</taxon>
        <taxon>Methanobacteriati</taxon>
        <taxon>Thermoplasmatota</taxon>
        <taxon>Thermoplasmata</taxon>
        <taxon>Candidatus Thermoprofundales</taxon>
    </lineage>
</organism>
<reference evidence="1 2" key="1">
    <citation type="submission" date="2016-08" db="EMBL/GenBank/DDBJ databases">
        <title>New Insights into Marine Group III Euryarchaeota, from dark to light.</title>
        <authorList>
            <person name="Haro-Moreno J.M."/>
            <person name="Rodriguez-Valera F."/>
            <person name="Lopez-Garcia P."/>
            <person name="Moreira D."/>
            <person name="Martin-Cuadrado A.B."/>
        </authorList>
    </citation>
    <scope>NUCLEOTIDE SEQUENCE [LARGE SCALE GENOMIC DNA]</scope>
    <source>
        <strain evidence="1">CG-Bathy1</strain>
    </source>
</reference>
<accession>A0A1J5TPN2</accession>
<dbReference type="EMBL" id="MIYU01000016">
    <property type="protein sequence ID" value="OIR15660.1"/>
    <property type="molecule type" value="Genomic_DNA"/>
</dbReference>
<gene>
    <name evidence="1" type="ORF">BEU04_01800</name>
</gene>
<dbReference type="AlphaFoldDB" id="A0A1J5TPN2"/>
<protein>
    <submittedName>
        <fullName evidence="1">Uncharacterized protein</fullName>
    </submittedName>
</protein>
<evidence type="ECO:0000313" key="2">
    <source>
        <dbReference type="Proteomes" id="UP000183815"/>
    </source>
</evidence>
<evidence type="ECO:0000313" key="1">
    <source>
        <dbReference type="EMBL" id="OIR15660.1"/>
    </source>
</evidence>
<name>A0A1J5TPN2_9ARCH</name>